<name>A0A9D3XHZ8_9SAUR</name>
<evidence type="ECO:0000313" key="2">
    <source>
        <dbReference type="EMBL" id="KAH1180086.1"/>
    </source>
</evidence>
<feature type="region of interest" description="Disordered" evidence="1">
    <location>
        <begin position="11"/>
        <end position="46"/>
    </location>
</feature>
<proteinExistence type="predicted"/>
<dbReference type="EMBL" id="JAHDVG010000471">
    <property type="protein sequence ID" value="KAH1180086.1"/>
    <property type="molecule type" value="Genomic_DNA"/>
</dbReference>
<accession>A0A9D3XHZ8</accession>
<protein>
    <submittedName>
        <fullName evidence="2">Uncharacterized protein</fullName>
    </submittedName>
</protein>
<keyword evidence="3" id="KW-1185">Reference proteome</keyword>
<organism evidence="2 3">
    <name type="scientific">Mauremys mutica</name>
    <name type="common">yellowpond turtle</name>
    <dbReference type="NCBI Taxonomy" id="74926"/>
    <lineage>
        <taxon>Eukaryota</taxon>
        <taxon>Metazoa</taxon>
        <taxon>Chordata</taxon>
        <taxon>Craniata</taxon>
        <taxon>Vertebrata</taxon>
        <taxon>Euteleostomi</taxon>
        <taxon>Archelosauria</taxon>
        <taxon>Testudinata</taxon>
        <taxon>Testudines</taxon>
        <taxon>Cryptodira</taxon>
        <taxon>Durocryptodira</taxon>
        <taxon>Testudinoidea</taxon>
        <taxon>Geoemydidae</taxon>
        <taxon>Geoemydinae</taxon>
        <taxon>Mauremys</taxon>
    </lineage>
</organism>
<sequence>MARLGPPHLASIGLMPHLHSPPPANQGSSKPPAHAQSAPCLRQNPLRGFPATAAASVPPNFPTMWIFSSLMVKNVLFSNPGPARKSQRSRFHLLLRPPESRGVLRVAEGKETLHAPSGATVLTKGTLGAASKGVPAAP</sequence>
<comment type="caution">
    <text evidence="2">The sequence shown here is derived from an EMBL/GenBank/DDBJ whole genome shotgun (WGS) entry which is preliminary data.</text>
</comment>
<gene>
    <name evidence="2" type="ORF">KIL84_006136</name>
</gene>
<dbReference type="AlphaFoldDB" id="A0A9D3XHZ8"/>
<reference evidence="2" key="1">
    <citation type="submission" date="2021-09" db="EMBL/GenBank/DDBJ databases">
        <title>The genome of Mauremys mutica provides insights into the evolution of semi-aquatic lifestyle.</title>
        <authorList>
            <person name="Gong S."/>
            <person name="Gao Y."/>
        </authorList>
    </citation>
    <scope>NUCLEOTIDE SEQUENCE</scope>
    <source>
        <strain evidence="2">MM-2020</strain>
        <tissue evidence="2">Muscle</tissue>
    </source>
</reference>
<evidence type="ECO:0000313" key="3">
    <source>
        <dbReference type="Proteomes" id="UP000827986"/>
    </source>
</evidence>
<evidence type="ECO:0000256" key="1">
    <source>
        <dbReference type="SAM" id="MobiDB-lite"/>
    </source>
</evidence>
<dbReference type="Proteomes" id="UP000827986">
    <property type="component" value="Unassembled WGS sequence"/>
</dbReference>